<dbReference type="InterPro" id="IPR014001">
    <property type="entry name" value="Helicase_ATP-bd"/>
</dbReference>
<keyword evidence="1" id="KW-0067">ATP-binding</keyword>
<dbReference type="PANTHER" id="PTHR47396">
    <property type="entry name" value="TYPE I RESTRICTION ENZYME ECOKI R PROTEIN"/>
    <property type="match status" value="1"/>
</dbReference>
<dbReference type="SMART" id="SM00487">
    <property type="entry name" value="DEXDc"/>
    <property type="match status" value="1"/>
</dbReference>
<dbReference type="SUPFAM" id="SSF52540">
    <property type="entry name" value="P-loop containing nucleoside triphosphate hydrolases"/>
    <property type="match status" value="1"/>
</dbReference>
<protein>
    <submittedName>
        <fullName evidence="4">P-loop containing nucleoside triphosphate hydrolase protein</fullName>
    </submittedName>
</protein>
<reference evidence="4" key="1">
    <citation type="journal article" date="2023" name="Mol. Phylogenet. Evol.">
        <title>Genome-scale phylogeny and comparative genomics of the fungal order Sordariales.</title>
        <authorList>
            <person name="Hensen N."/>
            <person name="Bonometti L."/>
            <person name="Westerberg I."/>
            <person name="Brannstrom I.O."/>
            <person name="Guillou S."/>
            <person name="Cros-Aarteil S."/>
            <person name="Calhoun S."/>
            <person name="Haridas S."/>
            <person name="Kuo A."/>
            <person name="Mondo S."/>
            <person name="Pangilinan J."/>
            <person name="Riley R."/>
            <person name="LaButti K."/>
            <person name="Andreopoulos B."/>
            <person name="Lipzen A."/>
            <person name="Chen C."/>
            <person name="Yan M."/>
            <person name="Daum C."/>
            <person name="Ng V."/>
            <person name="Clum A."/>
            <person name="Steindorff A."/>
            <person name="Ohm R.A."/>
            <person name="Martin F."/>
            <person name="Silar P."/>
            <person name="Natvig D.O."/>
            <person name="Lalanne C."/>
            <person name="Gautier V."/>
            <person name="Ament-Velasquez S.L."/>
            <person name="Kruys A."/>
            <person name="Hutchinson M.I."/>
            <person name="Powell A.J."/>
            <person name="Barry K."/>
            <person name="Miller A.N."/>
            <person name="Grigoriev I.V."/>
            <person name="Debuchy R."/>
            <person name="Gladieux P."/>
            <person name="Hiltunen Thoren M."/>
            <person name="Johannesson H."/>
        </authorList>
    </citation>
    <scope>NUCLEOTIDE SEQUENCE</scope>
    <source>
        <strain evidence="4">CBS 232.78</strain>
    </source>
</reference>
<dbReference type="CDD" id="cd18799">
    <property type="entry name" value="SF2_C_EcoAI-like"/>
    <property type="match status" value="1"/>
</dbReference>
<proteinExistence type="predicted"/>
<evidence type="ECO:0000313" key="4">
    <source>
        <dbReference type="EMBL" id="KAK3390397.1"/>
    </source>
</evidence>
<keyword evidence="5" id="KW-1185">Reference proteome</keyword>
<dbReference type="GO" id="GO:0000403">
    <property type="term" value="F:Y-form DNA binding"/>
    <property type="evidence" value="ECO:0007669"/>
    <property type="project" value="TreeGrafter"/>
</dbReference>
<evidence type="ECO:0000259" key="2">
    <source>
        <dbReference type="PROSITE" id="PS51192"/>
    </source>
</evidence>
<evidence type="ECO:0000313" key="5">
    <source>
        <dbReference type="Proteomes" id="UP001285441"/>
    </source>
</evidence>
<accession>A0AAE0U4E4</accession>
<organism evidence="4 5">
    <name type="scientific">Podospora didyma</name>
    <dbReference type="NCBI Taxonomy" id="330526"/>
    <lineage>
        <taxon>Eukaryota</taxon>
        <taxon>Fungi</taxon>
        <taxon>Dikarya</taxon>
        <taxon>Ascomycota</taxon>
        <taxon>Pezizomycotina</taxon>
        <taxon>Sordariomycetes</taxon>
        <taxon>Sordariomycetidae</taxon>
        <taxon>Sordariales</taxon>
        <taxon>Podosporaceae</taxon>
        <taxon>Podospora</taxon>
    </lineage>
</organism>
<dbReference type="PROSITE" id="PS51192">
    <property type="entry name" value="HELICASE_ATP_BIND_1"/>
    <property type="match status" value="1"/>
</dbReference>
<evidence type="ECO:0000259" key="3">
    <source>
        <dbReference type="PROSITE" id="PS51194"/>
    </source>
</evidence>
<dbReference type="Pfam" id="PF00271">
    <property type="entry name" value="Helicase_C"/>
    <property type="match status" value="1"/>
</dbReference>
<keyword evidence="4" id="KW-0378">Hydrolase</keyword>
<gene>
    <name evidence="4" type="ORF">B0H63DRAFT_538634</name>
</gene>
<dbReference type="Gene3D" id="3.40.50.300">
    <property type="entry name" value="P-loop containing nucleotide triphosphate hydrolases"/>
    <property type="match status" value="2"/>
</dbReference>
<comment type="caution">
    <text evidence="4">The sequence shown here is derived from an EMBL/GenBank/DDBJ whole genome shotgun (WGS) entry which is preliminary data.</text>
</comment>
<dbReference type="InterPro" id="IPR027417">
    <property type="entry name" value="P-loop_NTPase"/>
</dbReference>
<dbReference type="EMBL" id="JAULSW010000002">
    <property type="protein sequence ID" value="KAK3390397.1"/>
    <property type="molecule type" value="Genomic_DNA"/>
</dbReference>
<dbReference type="GO" id="GO:0005759">
    <property type="term" value="C:mitochondrial matrix"/>
    <property type="evidence" value="ECO:0007669"/>
    <property type="project" value="TreeGrafter"/>
</dbReference>
<dbReference type="GO" id="GO:0061749">
    <property type="term" value="F:forked DNA-dependent helicase activity"/>
    <property type="evidence" value="ECO:0007669"/>
    <property type="project" value="TreeGrafter"/>
</dbReference>
<dbReference type="GO" id="GO:0005524">
    <property type="term" value="F:ATP binding"/>
    <property type="evidence" value="ECO:0007669"/>
    <property type="project" value="InterPro"/>
</dbReference>
<dbReference type="GO" id="GO:0016787">
    <property type="term" value="F:hydrolase activity"/>
    <property type="evidence" value="ECO:0007669"/>
    <property type="project" value="UniProtKB-KW"/>
</dbReference>
<evidence type="ECO:0000256" key="1">
    <source>
        <dbReference type="ARBA" id="ARBA00022806"/>
    </source>
</evidence>
<dbReference type="AlphaFoldDB" id="A0AAE0U4E4"/>
<keyword evidence="1" id="KW-0347">Helicase</keyword>
<dbReference type="Pfam" id="PF04851">
    <property type="entry name" value="ResIII"/>
    <property type="match status" value="1"/>
</dbReference>
<feature type="domain" description="Helicase C-terminal" evidence="3">
    <location>
        <begin position="291"/>
        <end position="473"/>
    </location>
</feature>
<dbReference type="Proteomes" id="UP001285441">
    <property type="component" value="Unassembled WGS sequence"/>
</dbReference>
<dbReference type="PROSITE" id="PS51194">
    <property type="entry name" value="HELICASE_CTER"/>
    <property type="match status" value="1"/>
</dbReference>
<keyword evidence="1" id="KW-0547">Nucleotide-binding</keyword>
<dbReference type="SMART" id="SM00490">
    <property type="entry name" value="HELICc"/>
    <property type="match status" value="1"/>
</dbReference>
<dbReference type="InterPro" id="IPR050742">
    <property type="entry name" value="Helicase_Restrict-Modif_Enz"/>
</dbReference>
<dbReference type="GO" id="GO:0036121">
    <property type="term" value="F:double-stranded DNA helicase activity"/>
    <property type="evidence" value="ECO:0007669"/>
    <property type="project" value="TreeGrafter"/>
</dbReference>
<feature type="domain" description="Helicase ATP-binding" evidence="2">
    <location>
        <begin position="73"/>
        <end position="236"/>
    </location>
</feature>
<reference evidence="4" key="2">
    <citation type="submission" date="2023-06" db="EMBL/GenBank/DDBJ databases">
        <authorList>
            <consortium name="Lawrence Berkeley National Laboratory"/>
            <person name="Haridas S."/>
            <person name="Hensen N."/>
            <person name="Bonometti L."/>
            <person name="Westerberg I."/>
            <person name="Brannstrom I.O."/>
            <person name="Guillou S."/>
            <person name="Cros-Aarteil S."/>
            <person name="Calhoun S."/>
            <person name="Kuo A."/>
            <person name="Mondo S."/>
            <person name="Pangilinan J."/>
            <person name="Riley R."/>
            <person name="LaButti K."/>
            <person name="Andreopoulos B."/>
            <person name="Lipzen A."/>
            <person name="Chen C."/>
            <person name="Yanf M."/>
            <person name="Daum C."/>
            <person name="Ng V."/>
            <person name="Clum A."/>
            <person name="Steindorff A."/>
            <person name="Ohm R."/>
            <person name="Martin F."/>
            <person name="Silar P."/>
            <person name="Natvig D."/>
            <person name="Lalanne C."/>
            <person name="Gautier V."/>
            <person name="Ament-velasquez S.L."/>
            <person name="Kruys A."/>
            <person name="Hutchinson M.I."/>
            <person name="Powell A.J."/>
            <person name="Barry K."/>
            <person name="Miller A.N."/>
            <person name="Grigoriev I.V."/>
            <person name="Debuchy R."/>
            <person name="Gladieux P."/>
            <person name="Thoren M.H."/>
            <person name="Johannesson H."/>
        </authorList>
    </citation>
    <scope>NUCLEOTIDE SEQUENCE</scope>
    <source>
        <strain evidence="4">CBS 232.78</strain>
    </source>
</reference>
<dbReference type="InterPro" id="IPR006935">
    <property type="entry name" value="Helicase/UvrB_N"/>
</dbReference>
<dbReference type="CDD" id="cd18032">
    <property type="entry name" value="DEXHc_RE_I_III_res"/>
    <property type="match status" value="1"/>
</dbReference>
<dbReference type="GO" id="GO:0032042">
    <property type="term" value="P:mitochondrial DNA metabolic process"/>
    <property type="evidence" value="ECO:0007669"/>
    <property type="project" value="TreeGrafter"/>
</dbReference>
<dbReference type="InterPro" id="IPR001650">
    <property type="entry name" value="Helicase_C-like"/>
</dbReference>
<name>A0AAE0U4E4_9PEZI</name>
<dbReference type="GO" id="GO:0070125">
    <property type="term" value="P:mitochondrial translational elongation"/>
    <property type="evidence" value="ECO:0007669"/>
    <property type="project" value="TreeGrafter"/>
</dbReference>
<sequence length="677" mass="75376">MWRRLVAVASANRRPKAWSAHIELKSTQTTQVWLRRLVSSTAAPTPPPPETPGASLGLRLRDYQEECIQTVLKAFDDDHKRIGISLATGSGKTVIFTQLISRVKPLSENATQTLIVAHRRELVEQAARHCLETYPEKTIELELGKLSASGIADITIASIQSITSKDRLLKFDPSRFKLVLVDEAHHIVAPNYRKMLHHLGLAGKQADSPHLVGVSATFSRFDGLRLGSAIDEIVYHKDFVDMIGEQWLSDVIFTTVESTADLRGIKKVSSGELETTALSNAVNTDEINDIIVRAWLAKAAGRRSTLVFCVDLAHVAALTQRFRHYGVDAQFVMGDTPTQERSARLDAFKNGRFPVLVNCGIYTEGTDIPNIDCVLLARPTRSRNLLIQMIGRGMRLHPDKKNCHIIDMVSSLETGITTSPTLFGLDPNELISEASVDDLQKLRDRREKEKARLDSKLELLAHDSLPQSTKKLASRVTFTDYESVFDLIADTSSEKHIRAISHLAWVQVNADRYILPGPTGTFLRIERVGIDSDQPLSKSEFTAWEVRALPPGVSKSPYAAPRQLLKGESLLDVVHGCDNYALKIFPFNFVRRGARWRDTPPSSGQLKLLNKLRDSDNQLQRGEISRGKAADMITKLKHGARGLLSRMQADKRRKEKAATLEQERRGREIVAVGPLGV</sequence>
<dbReference type="PANTHER" id="PTHR47396:SF1">
    <property type="entry name" value="ATP-DEPENDENT HELICASE IRC3-RELATED"/>
    <property type="match status" value="1"/>
</dbReference>